<keyword evidence="2" id="KW-1185">Reference proteome</keyword>
<dbReference type="Proteomes" id="UP001060215">
    <property type="component" value="Chromosome 14"/>
</dbReference>
<reference evidence="1 2" key="1">
    <citation type="journal article" date="2022" name="Plant J.">
        <title>Chromosome-level genome of Camellia lanceoleosa provides a valuable resource for understanding genome evolution and self-incompatibility.</title>
        <authorList>
            <person name="Gong W."/>
            <person name="Xiao S."/>
            <person name="Wang L."/>
            <person name="Liao Z."/>
            <person name="Chang Y."/>
            <person name="Mo W."/>
            <person name="Hu G."/>
            <person name="Li W."/>
            <person name="Zhao G."/>
            <person name="Zhu H."/>
            <person name="Hu X."/>
            <person name="Ji K."/>
            <person name="Xiang X."/>
            <person name="Song Q."/>
            <person name="Yuan D."/>
            <person name="Jin S."/>
            <person name="Zhang L."/>
        </authorList>
    </citation>
    <scope>NUCLEOTIDE SEQUENCE [LARGE SCALE GENOMIC DNA]</scope>
    <source>
        <strain evidence="1">SQ_2022a</strain>
    </source>
</reference>
<evidence type="ECO:0000313" key="2">
    <source>
        <dbReference type="Proteomes" id="UP001060215"/>
    </source>
</evidence>
<comment type="caution">
    <text evidence="1">The sequence shown here is derived from an EMBL/GenBank/DDBJ whole genome shotgun (WGS) entry which is preliminary data.</text>
</comment>
<accession>A0ACC0FKH1</accession>
<protein>
    <submittedName>
        <fullName evidence="1">Uncharacterized protein</fullName>
    </submittedName>
</protein>
<gene>
    <name evidence="1" type="ORF">LOK49_LG13G00748</name>
</gene>
<evidence type="ECO:0000313" key="1">
    <source>
        <dbReference type="EMBL" id="KAI7989255.1"/>
    </source>
</evidence>
<dbReference type="EMBL" id="CM045771">
    <property type="protein sequence ID" value="KAI7989255.1"/>
    <property type="molecule type" value="Genomic_DNA"/>
</dbReference>
<organism evidence="1 2">
    <name type="scientific">Camellia lanceoleosa</name>
    <dbReference type="NCBI Taxonomy" id="1840588"/>
    <lineage>
        <taxon>Eukaryota</taxon>
        <taxon>Viridiplantae</taxon>
        <taxon>Streptophyta</taxon>
        <taxon>Embryophyta</taxon>
        <taxon>Tracheophyta</taxon>
        <taxon>Spermatophyta</taxon>
        <taxon>Magnoliopsida</taxon>
        <taxon>eudicotyledons</taxon>
        <taxon>Gunneridae</taxon>
        <taxon>Pentapetalae</taxon>
        <taxon>asterids</taxon>
        <taxon>Ericales</taxon>
        <taxon>Theaceae</taxon>
        <taxon>Camellia</taxon>
    </lineage>
</organism>
<proteinExistence type="predicted"/>
<sequence>MRNMRMDSCYLSEKKTSHGDDGKLLKKNWNYYSEMNEEKKDEKLISAIRTSSDYTLLGPQVEVETDETELFVGVEQSGARQGKMTIPNSDHVDNDVGVKDNDVDNDAGVENDLVENDLMENDVGVEDEETELVLGALEKPSLLISF</sequence>
<name>A0ACC0FKH1_9ERIC</name>